<dbReference type="EMBL" id="JAOPGA020001700">
    <property type="protein sequence ID" value="KAL0490596.1"/>
    <property type="molecule type" value="Genomic_DNA"/>
</dbReference>
<dbReference type="InterPro" id="IPR027267">
    <property type="entry name" value="AH/BAR_dom_sf"/>
</dbReference>
<evidence type="ECO:0008006" key="3">
    <source>
        <dbReference type="Google" id="ProtNLM"/>
    </source>
</evidence>
<evidence type="ECO:0000313" key="1">
    <source>
        <dbReference type="EMBL" id="KAL0490596.1"/>
    </source>
</evidence>
<dbReference type="SUPFAM" id="SSF103657">
    <property type="entry name" value="BAR/IMD domain-like"/>
    <property type="match status" value="1"/>
</dbReference>
<dbReference type="Proteomes" id="UP001431209">
    <property type="component" value="Unassembled WGS sequence"/>
</dbReference>
<gene>
    <name evidence="1" type="ORF">AKO1_003377</name>
</gene>
<accession>A0AAW2ZPI1</accession>
<evidence type="ECO:0000313" key="2">
    <source>
        <dbReference type="Proteomes" id="UP001431209"/>
    </source>
</evidence>
<organism evidence="1 2">
    <name type="scientific">Acrasis kona</name>
    <dbReference type="NCBI Taxonomy" id="1008807"/>
    <lineage>
        <taxon>Eukaryota</taxon>
        <taxon>Discoba</taxon>
        <taxon>Heterolobosea</taxon>
        <taxon>Tetramitia</taxon>
        <taxon>Eutetramitia</taxon>
        <taxon>Acrasidae</taxon>
        <taxon>Acrasis</taxon>
    </lineage>
</organism>
<dbReference type="AlphaFoldDB" id="A0AAW2ZPI1"/>
<comment type="caution">
    <text evidence="1">The sequence shown here is derived from an EMBL/GenBank/DDBJ whole genome shotgun (WGS) entry which is preliminary data.</text>
</comment>
<name>A0AAW2ZPI1_9EUKA</name>
<protein>
    <recommendedName>
        <fullName evidence="3">BAR domain-containing protein</fullName>
    </recommendedName>
</protein>
<reference evidence="1 2" key="1">
    <citation type="submission" date="2024-03" db="EMBL/GenBank/DDBJ databases">
        <title>The Acrasis kona genome and developmental transcriptomes reveal deep origins of eukaryotic multicellular pathways.</title>
        <authorList>
            <person name="Sheikh S."/>
            <person name="Fu C.-J."/>
            <person name="Brown M.W."/>
            <person name="Baldauf S.L."/>
        </authorList>
    </citation>
    <scope>NUCLEOTIDE SEQUENCE [LARGE SCALE GENOMIC DNA]</scope>
    <source>
        <strain evidence="1 2">ATCC MYA-3509</strain>
    </source>
</reference>
<proteinExistence type="predicted"/>
<dbReference type="Gene3D" id="1.20.1270.60">
    <property type="entry name" value="Arfaptin homology (AH) domain/BAR domain"/>
    <property type="match status" value="1"/>
</dbReference>
<sequence length="326" mass="37649">MKAVSDCLTEVGRNFESIYSLQELGVDQVDPNIISLVHQLRRMSSEFADNTNLVTGRIQSKVIAPSKEYSTSYLKFKDLHKKRKALLLDYQYTNDKFERHNLKQTNNQKYFQELEMLQQKTIHKRREYEELTEISKVEHRTILQQTFPIYDIVLHNLILELKEFSHAFTNTTNQFMLTSMNLHNAPVVVAPTAIVSKNLPPVPVIRRPATTEQVISTVTTVAEPVTVVQEIQYVEQSLPVVEEQRVESTFVEPLVEVQQPIQAETQYMQEIQQPVEQVQTYESTTLVKPQHVETTPEIVHQVPVNSHVQHPMGTSREESIIPLNYV</sequence>
<keyword evidence="2" id="KW-1185">Reference proteome</keyword>